<proteinExistence type="predicted"/>
<feature type="compositionally biased region" description="Polar residues" evidence="1">
    <location>
        <begin position="1"/>
        <end position="21"/>
    </location>
</feature>
<dbReference type="Proteomes" id="UP000580250">
    <property type="component" value="Unassembled WGS sequence"/>
</dbReference>
<evidence type="ECO:0000313" key="3">
    <source>
        <dbReference type="Proteomes" id="UP000580250"/>
    </source>
</evidence>
<protein>
    <submittedName>
        <fullName evidence="2">Uncharacterized protein</fullName>
    </submittedName>
</protein>
<sequence length="93" mass="10641">MASEESTSLNIEKTSNNVDNLQKNEEQPTQKKRKRCGPNLNKKQRQKKRKDKMANVSNEPPIDPQVALCSSSTSSSSSFRALDQHQQQRQQNR</sequence>
<dbReference type="AlphaFoldDB" id="A0A6V7TQA3"/>
<reference evidence="2 3" key="1">
    <citation type="submission" date="2020-08" db="EMBL/GenBank/DDBJ databases">
        <authorList>
            <person name="Koutsovoulos G."/>
            <person name="Danchin GJ E."/>
        </authorList>
    </citation>
    <scope>NUCLEOTIDE SEQUENCE [LARGE SCALE GENOMIC DNA]</scope>
</reference>
<feature type="region of interest" description="Disordered" evidence="1">
    <location>
        <begin position="1"/>
        <end position="93"/>
    </location>
</feature>
<comment type="caution">
    <text evidence="2">The sequence shown here is derived from an EMBL/GenBank/DDBJ whole genome shotgun (WGS) entry which is preliminary data.</text>
</comment>
<dbReference type="EMBL" id="CAJEWN010000010">
    <property type="protein sequence ID" value="CAD2131025.1"/>
    <property type="molecule type" value="Genomic_DNA"/>
</dbReference>
<gene>
    <name evidence="2" type="ORF">MENT_LOCUS3148</name>
</gene>
<accession>A0A6V7TQA3</accession>
<feature type="compositionally biased region" description="Basic residues" evidence="1">
    <location>
        <begin position="30"/>
        <end position="51"/>
    </location>
</feature>
<name>A0A6V7TQA3_MELEN</name>
<evidence type="ECO:0000313" key="2">
    <source>
        <dbReference type="EMBL" id="CAD2131025.1"/>
    </source>
</evidence>
<feature type="compositionally biased region" description="Low complexity" evidence="1">
    <location>
        <begin position="70"/>
        <end position="93"/>
    </location>
</feature>
<organism evidence="2 3">
    <name type="scientific">Meloidogyne enterolobii</name>
    <name type="common">Root-knot nematode worm</name>
    <name type="synonym">Meloidogyne mayaguensis</name>
    <dbReference type="NCBI Taxonomy" id="390850"/>
    <lineage>
        <taxon>Eukaryota</taxon>
        <taxon>Metazoa</taxon>
        <taxon>Ecdysozoa</taxon>
        <taxon>Nematoda</taxon>
        <taxon>Chromadorea</taxon>
        <taxon>Rhabditida</taxon>
        <taxon>Tylenchina</taxon>
        <taxon>Tylenchomorpha</taxon>
        <taxon>Tylenchoidea</taxon>
        <taxon>Meloidogynidae</taxon>
        <taxon>Meloidogyninae</taxon>
        <taxon>Meloidogyne</taxon>
    </lineage>
</organism>
<evidence type="ECO:0000256" key="1">
    <source>
        <dbReference type="SAM" id="MobiDB-lite"/>
    </source>
</evidence>